<dbReference type="EMBL" id="JANAVB010018998">
    <property type="protein sequence ID" value="KAJ6828724.1"/>
    <property type="molecule type" value="Genomic_DNA"/>
</dbReference>
<keyword evidence="2" id="KW-1185">Reference proteome</keyword>
<proteinExistence type="predicted"/>
<name>A0AAX6GJ43_IRIPA</name>
<dbReference type="AlphaFoldDB" id="A0AAX6GJ43"/>
<reference evidence="1" key="1">
    <citation type="journal article" date="2023" name="GigaByte">
        <title>Genome assembly of the bearded iris, Iris pallida Lam.</title>
        <authorList>
            <person name="Bruccoleri R.E."/>
            <person name="Oakeley E.J."/>
            <person name="Faust A.M.E."/>
            <person name="Altorfer M."/>
            <person name="Dessus-Babus S."/>
            <person name="Burckhardt D."/>
            <person name="Oertli M."/>
            <person name="Naumann U."/>
            <person name="Petersen F."/>
            <person name="Wong J."/>
        </authorList>
    </citation>
    <scope>NUCLEOTIDE SEQUENCE</scope>
    <source>
        <strain evidence="1">GSM-AAB239-AS_SAM_17_03QT</strain>
    </source>
</reference>
<gene>
    <name evidence="1" type="ORF">M6B38_360795</name>
</gene>
<accession>A0AAX6GJ43</accession>
<dbReference type="Proteomes" id="UP001140949">
    <property type="component" value="Unassembled WGS sequence"/>
</dbReference>
<reference evidence="1" key="2">
    <citation type="submission" date="2023-04" db="EMBL/GenBank/DDBJ databases">
        <authorList>
            <person name="Bruccoleri R.E."/>
            <person name="Oakeley E.J."/>
            <person name="Faust A.-M."/>
            <person name="Dessus-Babus S."/>
            <person name="Altorfer M."/>
            <person name="Burckhardt D."/>
            <person name="Oertli M."/>
            <person name="Naumann U."/>
            <person name="Petersen F."/>
            <person name="Wong J."/>
        </authorList>
    </citation>
    <scope>NUCLEOTIDE SEQUENCE</scope>
    <source>
        <strain evidence="1">GSM-AAB239-AS_SAM_17_03QT</strain>
        <tissue evidence="1">Leaf</tissue>
    </source>
</reference>
<sequence length="45" mass="5230">MGQVGVGKGKPPKKYKYMERVVKIGYMELNELRCHKVEIKELHGK</sequence>
<evidence type="ECO:0000313" key="2">
    <source>
        <dbReference type="Proteomes" id="UP001140949"/>
    </source>
</evidence>
<comment type="caution">
    <text evidence="1">The sequence shown here is derived from an EMBL/GenBank/DDBJ whole genome shotgun (WGS) entry which is preliminary data.</text>
</comment>
<organism evidence="1 2">
    <name type="scientific">Iris pallida</name>
    <name type="common">Sweet iris</name>
    <dbReference type="NCBI Taxonomy" id="29817"/>
    <lineage>
        <taxon>Eukaryota</taxon>
        <taxon>Viridiplantae</taxon>
        <taxon>Streptophyta</taxon>
        <taxon>Embryophyta</taxon>
        <taxon>Tracheophyta</taxon>
        <taxon>Spermatophyta</taxon>
        <taxon>Magnoliopsida</taxon>
        <taxon>Liliopsida</taxon>
        <taxon>Asparagales</taxon>
        <taxon>Iridaceae</taxon>
        <taxon>Iridoideae</taxon>
        <taxon>Irideae</taxon>
        <taxon>Iris</taxon>
    </lineage>
</organism>
<evidence type="ECO:0000313" key="1">
    <source>
        <dbReference type="EMBL" id="KAJ6828724.1"/>
    </source>
</evidence>
<protein>
    <submittedName>
        <fullName evidence="1">Leucine-rich repeat extensin-like protein 7</fullName>
    </submittedName>
</protein>